<proteinExistence type="predicted"/>
<comment type="caution">
    <text evidence="2">The sequence shown here is derived from an EMBL/GenBank/DDBJ whole genome shotgun (WGS) entry which is preliminary data.</text>
</comment>
<protein>
    <submittedName>
        <fullName evidence="2">Uncharacterized protein</fullName>
    </submittedName>
</protein>
<evidence type="ECO:0000313" key="2">
    <source>
        <dbReference type="EMBL" id="KAK0508041.1"/>
    </source>
</evidence>
<keyword evidence="1" id="KW-0812">Transmembrane</keyword>
<feature type="transmembrane region" description="Helical" evidence="1">
    <location>
        <begin position="180"/>
        <end position="200"/>
    </location>
</feature>
<evidence type="ECO:0000313" key="3">
    <source>
        <dbReference type="Proteomes" id="UP001166286"/>
    </source>
</evidence>
<dbReference type="AlphaFoldDB" id="A0AA39QUE0"/>
<keyword evidence="3" id="KW-1185">Reference proteome</keyword>
<feature type="transmembrane region" description="Helical" evidence="1">
    <location>
        <begin position="281"/>
        <end position="299"/>
    </location>
</feature>
<dbReference type="Proteomes" id="UP001166286">
    <property type="component" value="Unassembled WGS sequence"/>
</dbReference>
<reference evidence="2" key="1">
    <citation type="submission" date="2023-03" db="EMBL/GenBank/DDBJ databases">
        <title>Complete genome of Cladonia borealis.</title>
        <authorList>
            <person name="Park H."/>
        </authorList>
    </citation>
    <scope>NUCLEOTIDE SEQUENCE</scope>
    <source>
        <strain evidence="2">ANT050790</strain>
    </source>
</reference>
<name>A0AA39QUE0_9LECA</name>
<feature type="transmembrane region" description="Helical" evidence="1">
    <location>
        <begin position="257"/>
        <end position="275"/>
    </location>
</feature>
<keyword evidence="1" id="KW-0472">Membrane</keyword>
<gene>
    <name evidence="2" type="ORF">JMJ35_009930</name>
</gene>
<sequence>MPAFRPSKVLRAISTSAIPIAAPTLGPDKIINSEAASQWRNPGDILSLLLLEGGDVLQRAIAQLAVGDKRLMPATPDLQSIVVNADYGHTRTNQSWILGRILRDFESYWMPSDVRKELDGMLKKSKSPKAGLCISIFEADPAKEAGLAYRDLLWKAGYAIAISQLIIAAIPWVRWGQWEIVVITAGGTLLAFISASLPQWREERWACRRKSKKTTCLTQGNGAQHVLVIMGAGRGLDLEGLAGAGGLGTMSATTGPAIVTVTVLWVALLVTVSGIKENTWFLLAVGALGMVYIVVAAGAPRRPEALGLPLIFKRVIAKDRTIAALQELEQHYSGVGVSLLPIFSREV</sequence>
<evidence type="ECO:0000256" key="1">
    <source>
        <dbReference type="SAM" id="Phobius"/>
    </source>
</evidence>
<dbReference type="EMBL" id="JAFEKC020000022">
    <property type="protein sequence ID" value="KAK0508041.1"/>
    <property type="molecule type" value="Genomic_DNA"/>
</dbReference>
<accession>A0AA39QUE0</accession>
<organism evidence="2 3">
    <name type="scientific">Cladonia borealis</name>
    <dbReference type="NCBI Taxonomy" id="184061"/>
    <lineage>
        <taxon>Eukaryota</taxon>
        <taxon>Fungi</taxon>
        <taxon>Dikarya</taxon>
        <taxon>Ascomycota</taxon>
        <taxon>Pezizomycotina</taxon>
        <taxon>Lecanoromycetes</taxon>
        <taxon>OSLEUM clade</taxon>
        <taxon>Lecanoromycetidae</taxon>
        <taxon>Lecanorales</taxon>
        <taxon>Lecanorineae</taxon>
        <taxon>Cladoniaceae</taxon>
        <taxon>Cladonia</taxon>
    </lineage>
</organism>
<keyword evidence="1" id="KW-1133">Transmembrane helix</keyword>